<gene>
    <name evidence="2" type="ORF">K5I21_03725</name>
</gene>
<sequence>MVLSIASLITIMVICDLSILALSFYLNKYERIQQIGVNGALIGILLLHLRLLIPFEFPFQYTIAEKLVLPSVFTILYFPIFKFHTYYLYIHHIFLLVWLLGAMIIGIRTIFIYVKFKKALQTNLESDNTFIKDIITSLEKPYGKISNFP</sequence>
<reference evidence="2" key="1">
    <citation type="journal article" date="2022" name="Cell Host Microbe">
        <title>Colonization of the live biotherapeutic product VE303 and modulation of the microbiota and metabolites in healthy volunteers.</title>
        <authorList>
            <person name="Dsouza M."/>
            <person name="Menon R."/>
            <person name="Crossette E."/>
            <person name="Bhattarai S.K."/>
            <person name="Schneider J."/>
            <person name="Kim Y.G."/>
            <person name="Reddy S."/>
            <person name="Caballero S."/>
            <person name="Felix C."/>
            <person name="Cornacchione L."/>
            <person name="Hendrickson J."/>
            <person name="Watson A.R."/>
            <person name="Minot S.S."/>
            <person name="Greenfield N."/>
            <person name="Schopf L."/>
            <person name="Szabady R."/>
            <person name="Patarroyo J."/>
            <person name="Smith W."/>
            <person name="Harrison P."/>
            <person name="Kuijper E.J."/>
            <person name="Kelly C.P."/>
            <person name="Olle B."/>
            <person name="Bobilev D."/>
            <person name="Silber J.L."/>
            <person name="Bucci V."/>
            <person name="Roberts B."/>
            <person name="Faith J."/>
            <person name="Norman J.M."/>
        </authorList>
    </citation>
    <scope>NUCLEOTIDE SEQUENCE</scope>
    <source>
        <strain evidence="2">VE303-04</strain>
    </source>
</reference>
<evidence type="ECO:0000313" key="3">
    <source>
        <dbReference type="Proteomes" id="UP001203136"/>
    </source>
</evidence>
<dbReference type="EMBL" id="JAINVB010000001">
    <property type="protein sequence ID" value="MCK0085003.1"/>
    <property type="molecule type" value="Genomic_DNA"/>
</dbReference>
<evidence type="ECO:0000256" key="1">
    <source>
        <dbReference type="SAM" id="Phobius"/>
    </source>
</evidence>
<dbReference type="Proteomes" id="UP001203136">
    <property type="component" value="Unassembled WGS sequence"/>
</dbReference>
<keyword evidence="1" id="KW-0812">Transmembrane</keyword>
<proteinExistence type="predicted"/>
<name>A0AAW5F0L4_CLOSY</name>
<feature type="transmembrane region" description="Helical" evidence="1">
    <location>
        <begin position="93"/>
        <end position="114"/>
    </location>
</feature>
<keyword evidence="1" id="KW-0472">Membrane</keyword>
<organism evidence="2 3">
    <name type="scientific">Clostridium symbiosum</name>
    <name type="common">Bacteroides symbiosus</name>
    <dbReference type="NCBI Taxonomy" id="1512"/>
    <lineage>
        <taxon>Bacteria</taxon>
        <taxon>Bacillati</taxon>
        <taxon>Bacillota</taxon>
        <taxon>Clostridia</taxon>
        <taxon>Lachnospirales</taxon>
        <taxon>Lachnospiraceae</taxon>
        <taxon>Otoolea</taxon>
    </lineage>
</organism>
<protein>
    <submittedName>
        <fullName evidence="2">Uncharacterized protein</fullName>
    </submittedName>
</protein>
<feature type="transmembrane region" description="Helical" evidence="1">
    <location>
        <begin position="59"/>
        <end position="81"/>
    </location>
</feature>
<accession>A0AAW5F0L4</accession>
<dbReference type="RefSeq" id="WP_247213126.1">
    <property type="nucleotide sequence ID" value="NZ_JAINVB010000001.1"/>
</dbReference>
<dbReference type="AlphaFoldDB" id="A0AAW5F0L4"/>
<evidence type="ECO:0000313" key="2">
    <source>
        <dbReference type="EMBL" id="MCK0085003.1"/>
    </source>
</evidence>
<comment type="caution">
    <text evidence="2">The sequence shown here is derived from an EMBL/GenBank/DDBJ whole genome shotgun (WGS) entry which is preliminary data.</text>
</comment>
<keyword evidence="1" id="KW-1133">Transmembrane helix</keyword>
<feature type="transmembrane region" description="Helical" evidence="1">
    <location>
        <begin position="35"/>
        <end position="53"/>
    </location>
</feature>
<feature type="transmembrane region" description="Helical" evidence="1">
    <location>
        <begin position="6"/>
        <end position="26"/>
    </location>
</feature>